<reference evidence="4 8" key="2">
    <citation type="submission" date="2017-06" db="EMBL/GenBank/DDBJ databases">
        <title>Genome sequencing and assembly of Stenotrophomonas maltophilia DF07.</title>
        <authorList>
            <person name="Iyer R."/>
        </authorList>
    </citation>
    <scope>NUCLEOTIDE SEQUENCE [LARGE SCALE GENOMIC DNA]</scope>
    <source>
        <strain evidence="4 8">DF07</strain>
    </source>
</reference>
<dbReference type="SUPFAM" id="SSF140566">
    <property type="entry name" value="FlgN-like"/>
    <property type="match status" value="1"/>
</dbReference>
<dbReference type="Proteomes" id="UP000216433">
    <property type="component" value="Unassembled WGS sequence"/>
</dbReference>
<dbReference type="Proteomes" id="UP000515598">
    <property type="component" value="Chromosome"/>
</dbReference>
<dbReference type="Proteomes" id="UP000634179">
    <property type="component" value="Unassembled WGS sequence"/>
</dbReference>
<dbReference type="GO" id="GO:0044780">
    <property type="term" value="P:bacterial-type flagellum assembly"/>
    <property type="evidence" value="ECO:0007669"/>
    <property type="project" value="InterPro"/>
</dbReference>
<reference evidence="5" key="1">
    <citation type="journal article" date="2017" name="Front. Microbiol.">
        <title>Double-Face Meets the Bacterial World: The Opportunistic Pathogen Stenotrophomonas maltophilia.</title>
        <authorList>
            <person name="Lira F."/>
            <person name="Berg G."/>
            <person name="Martinez J.L."/>
        </authorList>
    </citation>
    <scope>NUCLEOTIDE SEQUENCE [LARGE SCALE GENOMIC DNA]</scope>
    <source>
        <strain evidence="5">EA1</strain>
    </source>
</reference>
<dbReference type="RefSeq" id="WP_014037132.1">
    <property type="nucleotide sequence ID" value="NZ_CABMJM010000031.1"/>
</dbReference>
<name>A0A0H2QKK7_STEMA</name>
<reference evidence="2" key="6">
    <citation type="submission" date="2020-11" db="EMBL/GenBank/DDBJ databases">
        <title>Enhanced detection system for hospital associated transmission using whole genome sequencing surveillance.</title>
        <authorList>
            <person name="Harrison L.H."/>
            <person name="Van Tyne D."/>
            <person name="Marsh J.W."/>
            <person name="Griffith M.P."/>
            <person name="Snyder D.J."/>
            <person name="Cooper V.S."/>
            <person name="Mustapha M."/>
        </authorList>
    </citation>
    <scope>NUCLEOTIDE SEQUENCE</scope>
    <source>
        <strain evidence="2">STEN00053</strain>
    </source>
</reference>
<evidence type="ECO:0000313" key="6">
    <source>
        <dbReference type="EMBL" id="QNG77159.1"/>
    </source>
</evidence>
<evidence type="ECO:0000313" key="4">
    <source>
        <dbReference type="EMBL" id="PAM71414.1"/>
    </source>
</evidence>
<evidence type="ECO:0000313" key="8">
    <source>
        <dbReference type="Proteomes" id="UP000216433"/>
    </source>
</evidence>
<dbReference type="Proteomes" id="UP000197090">
    <property type="component" value="Unassembled WGS sequence"/>
</dbReference>
<reference evidence="1 9" key="4">
    <citation type="submission" date="2017-12" db="EMBL/GenBank/DDBJ databases">
        <title>Complete Genome Sequence of Stenotrophomonas maltophilia CSM2.</title>
        <authorList>
            <person name="Castro-Jaimes S."/>
            <person name="Lopez-Leal G."/>
            <person name="Barberena Jonas C."/>
            <person name="Bustos P."/>
            <person name="Perez-Oseguera A."/>
            <person name="Cevallos M.A."/>
        </authorList>
    </citation>
    <scope>NUCLEOTIDE SEQUENCE [LARGE SCALE GENOMIC DNA]</scope>
    <source>
        <strain evidence="1 9">CSM2</strain>
    </source>
</reference>
<dbReference type="EMBL" id="CP060025">
    <property type="protein sequence ID" value="QNG77159.1"/>
    <property type="molecule type" value="Genomic_DNA"/>
</dbReference>
<dbReference type="Proteomes" id="UP000230167">
    <property type="component" value="Unassembled WGS sequence"/>
</dbReference>
<evidence type="ECO:0000313" key="5">
    <source>
        <dbReference type="EMBL" id="PJL24569.1"/>
    </source>
</evidence>
<dbReference type="EMBL" id="NJGC01000011">
    <property type="protein sequence ID" value="PAM71414.1"/>
    <property type="molecule type" value="Genomic_DNA"/>
</dbReference>
<organism evidence="4 8">
    <name type="scientific">Stenotrophomonas maltophilia</name>
    <name type="common">Pseudomonas maltophilia</name>
    <name type="synonym">Xanthomonas maltophilia</name>
    <dbReference type="NCBI Taxonomy" id="40324"/>
    <lineage>
        <taxon>Bacteria</taxon>
        <taxon>Pseudomonadati</taxon>
        <taxon>Pseudomonadota</taxon>
        <taxon>Gammaproteobacteria</taxon>
        <taxon>Lysobacterales</taxon>
        <taxon>Lysobacteraceae</taxon>
        <taxon>Stenotrophomonas</taxon>
        <taxon>Stenotrophomonas maltophilia group</taxon>
    </lineage>
</organism>
<evidence type="ECO:0000313" key="7">
    <source>
        <dbReference type="Proteomes" id="UP000197090"/>
    </source>
</evidence>
<evidence type="ECO:0000313" key="1">
    <source>
        <dbReference type="EMBL" id="AUI07558.1"/>
    </source>
</evidence>
<evidence type="ECO:0000313" key="10">
    <source>
        <dbReference type="Proteomes" id="UP000515598"/>
    </source>
</evidence>
<keyword evidence="4" id="KW-0282">Flagellum</keyword>
<evidence type="ECO:0000313" key="3">
    <source>
        <dbReference type="EMBL" id="OWQ71931.1"/>
    </source>
</evidence>
<gene>
    <name evidence="5" type="ORF">B9Y64_18540</name>
    <name evidence="3" type="ORF">CEE63_15940</name>
    <name evidence="4" type="ORF">CEK00_11135</name>
    <name evidence="6" type="ORF">GPNADHDJ_01342</name>
    <name evidence="2" type="ORF">I5V89_05125</name>
    <name evidence="1" type="ORF">SmaCSM2_10320</name>
</gene>
<dbReference type="EMBL" id="CP025298">
    <property type="protein sequence ID" value="AUI07558.1"/>
    <property type="molecule type" value="Genomic_DNA"/>
</dbReference>
<dbReference type="AlphaFoldDB" id="A0A0H2QKK7"/>
<reference evidence="3 7" key="3">
    <citation type="submission" date="2017-06" db="EMBL/GenBank/DDBJ databases">
        <authorList>
            <person name="Kim H.J."/>
            <person name="Triplett B.A."/>
        </authorList>
    </citation>
    <scope>NUCLEOTIDE SEQUENCE [LARGE SCALE GENOMIC DNA]</scope>
    <source>
        <strain evidence="3 7">594</strain>
    </source>
</reference>
<evidence type="ECO:0000313" key="9">
    <source>
        <dbReference type="Proteomes" id="UP000234414"/>
    </source>
</evidence>
<keyword evidence="4" id="KW-0966">Cell projection</keyword>
<protein>
    <submittedName>
        <fullName evidence="4">Flagellar protein FlgN</fullName>
    </submittedName>
</protein>
<keyword evidence="4" id="KW-0969">Cilium</keyword>
<proteinExistence type="predicted"/>
<dbReference type="EMBL" id="JADUOV010000003">
    <property type="protein sequence ID" value="MBH1789253.1"/>
    <property type="molecule type" value="Genomic_DNA"/>
</dbReference>
<reference evidence="6 10" key="5">
    <citation type="submission" date="2020-08" db="EMBL/GenBank/DDBJ databases">
        <title>Phenotypic and transcriptomic analysis of seven clinical Stenotrophomonas maltophilia isolates identify a small set of shared and commonly regulated genes involved in biofilm lifestyle.</title>
        <authorList>
            <person name="Alio I."/>
            <person name="Gudzuhn M."/>
            <person name="Streit W."/>
        </authorList>
    </citation>
    <scope>NUCLEOTIDE SEQUENCE [LARGE SCALE GENOMIC DNA]</scope>
    <source>
        <strain evidence="6 10">UHH_SKK55</strain>
    </source>
</reference>
<evidence type="ECO:0000313" key="2">
    <source>
        <dbReference type="EMBL" id="MBH1789253.1"/>
    </source>
</evidence>
<sequence length="112" mass="12200">MTAAMSEPLQRLAQALDVERQALVEHDVHALIRATGAKLEALRALEGAPPVGEGEQLQELAERNRANGVLLSRRRREVNWALRQLGRTEDASAYDAKGQSHTVSIGRPLAVA</sequence>
<dbReference type="GeneID" id="93742015"/>
<dbReference type="InterPro" id="IPR036679">
    <property type="entry name" value="FlgN-like_sf"/>
</dbReference>
<dbReference type="EMBL" id="NEQV01000007">
    <property type="protein sequence ID" value="PJL24569.1"/>
    <property type="molecule type" value="Genomic_DNA"/>
</dbReference>
<dbReference type="OrthoDB" id="5988061at2"/>
<dbReference type="EMBL" id="NIVX01000092">
    <property type="protein sequence ID" value="OWQ71931.1"/>
    <property type="molecule type" value="Genomic_DNA"/>
</dbReference>
<dbReference type="Proteomes" id="UP000234414">
    <property type="component" value="Chromosome"/>
</dbReference>
<accession>A0A0H2QKK7</accession>